<sequence>MAGGVLIGIAPDPGSDRAHGLELHRKTVQTGKEAIANLSTVGPVSPAAVSPVLLRDEPPLASVSFETGQESR</sequence>
<protein>
    <submittedName>
        <fullName evidence="1">Uncharacterized protein</fullName>
    </submittedName>
</protein>
<organism evidence="1">
    <name type="scientific">Desulfobacca acetoxidans</name>
    <dbReference type="NCBI Taxonomy" id="60893"/>
    <lineage>
        <taxon>Bacteria</taxon>
        <taxon>Pseudomonadati</taxon>
        <taxon>Thermodesulfobacteriota</taxon>
        <taxon>Desulfobaccia</taxon>
        <taxon>Desulfobaccales</taxon>
        <taxon>Desulfobaccaceae</taxon>
        <taxon>Desulfobacca</taxon>
    </lineage>
</organism>
<accession>A0A7V6DQN0</accession>
<dbReference type="AlphaFoldDB" id="A0A7V6DQN0"/>
<gene>
    <name evidence="1" type="ORF">ENV52_12550</name>
</gene>
<dbReference type="EMBL" id="DTGR01000197">
    <property type="protein sequence ID" value="HHS30518.1"/>
    <property type="molecule type" value="Genomic_DNA"/>
</dbReference>
<evidence type="ECO:0000313" key="1">
    <source>
        <dbReference type="EMBL" id="HHS30518.1"/>
    </source>
</evidence>
<proteinExistence type="predicted"/>
<reference evidence="1" key="1">
    <citation type="journal article" date="2020" name="mSystems">
        <title>Genome- and Community-Level Interaction Insights into Carbon Utilization and Element Cycling Functions of Hydrothermarchaeota in Hydrothermal Sediment.</title>
        <authorList>
            <person name="Zhou Z."/>
            <person name="Liu Y."/>
            <person name="Xu W."/>
            <person name="Pan J."/>
            <person name="Luo Z.H."/>
            <person name="Li M."/>
        </authorList>
    </citation>
    <scope>NUCLEOTIDE SEQUENCE [LARGE SCALE GENOMIC DNA]</scope>
    <source>
        <strain evidence="1">SpSt-767</strain>
    </source>
</reference>
<comment type="caution">
    <text evidence="1">The sequence shown here is derived from an EMBL/GenBank/DDBJ whole genome shotgun (WGS) entry which is preliminary data.</text>
</comment>
<name>A0A7V6DQN0_9BACT</name>